<name>A0ABZ2PFG5_9NOCA</name>
<evidence type="ECO:0000313" key="4">
    <source>
        <dbReference type="EMBL" id="WXG67860.1"/>
    </source>
</evidence>
<dbReference type="InterPro" id="IPR047650">
    <property type="entry name" value="Transpos_IS110"/>
</dbReference>
<dbReference type="InterPro" id="IPR003346">
    <property type="entry name" value="Transposase_20"/>
</dbReference>
<dbReference type="Pfam" id="PF02371">
    <property type="entry name" value="Transposase_20"/>
    <property type="match status" value="1"/>
</dbReference>
<dbReference type="PANTHER" id="PTHR33055">
    <property type="entry name" value="TRANSPOSASE FOR INSERTION SEQUENCE ELEMENT IS1111A"/>
    <property type="match status" value="1"/>
</dbReference>
<dbReference type="EMBL" id="CP147846">
    <property type="protein sequence ID" value="WXG67810.1"/>
    <property type="molecule type" value="Genomic_DNA"/>
</dbReference>
<evidence type="ECO:0000259" key="1">
    <source>
        <dbReference type="Pfam" id="PF01548"/>
    </source>
</evidence>
<proteinExistence type="predicted"/>
<dbReference type="NCBIfam" id="NF033542">
    <property type="entry name" value="transpos_IS110"/>
    <property type="match status" value="1"/>
</dbReference>
<organism evidence="3 5">
    <name type="scientific">Rhodococcus sovatensis</name>
    <dbReference type="NCBI Taxonomy" id="1805840"/>
    <lineage>
        <taxon>Bacteria</taxon>
        <taxon>Bacillati</taxon>
        <taxon>Actinomycetota</taxon>
        <taxon>Actinomycetes</taxon>
        <taxon>Mycobacteriales</taxon>
        <taxon>Nocardiaceae</taxon>
        <taxon>Rhodococcus</taxon>
    </lineage>
</organism>
<sequence>MTSMTENLPDVSARIFVGVDTHKDTHHVALTDHLGRDLDDREFASTAAGVTELIAWITAAGTVERVGVEGTGSYGSTLATALHNAEVEVVDVDRPDRRARRAQGKSDPIDARSAARAALTGKATTTPKAHDGNVEAIRFLHNARHSCVKSRAEAITQLKSMIVNAPDRIRTELRDLTDAVLFATCRRFAPATHRVLTLDEAVQNALRTIAIRIDSLTTEERDLTKHIEALVAEHAPQLLARFGIGVNTAAQLLITVGDNPDRITTEAAFAHLCGVAPIQASSGRTHRHRLNRGGDRQANRALYIIALVRLRSDERTKRYRDRRLAEGKTPREIMRCLKRAIAREVFGLLVHPQHG</sequence>
<dbReference type="InterPro" id="IPR036291">
    <property type="entry name" value="NAD(P)-bd_dom_sf"/>
</dbReference>
<dbReference type="Pfam" id="PF01548">
    <property type="entry name" value="DEDD_Tnp_IS110"/>
    <property type="match status" value="1"/>
</dbReference>
<evidence type="ECO:0000313" key="3">
    <source>
        <dbReference type="EMBL" id="WXG67810.1"/>
    </source>
</evidence>
<protein>
    <submittedName>
        <fullName evidence="3">IS110 family transposase</fullName>
    </submittedName>
</protein>
<keyword evidence="5" id="KW-1185">Reference proteome</keyword>
<dbReference type="InterPro" id="IPR002525">
    <property type="entry name" value="Transp_IS110-like_N"/>
</dbReference>
<dbReference type="Proteomes" id="UP001432000">
    <property type="component" value="Chromosome"/>
</dbReference>
<dbReference type="RefSeq" id="WP_338887609.1">
    <property type="nucleotide sequence ID" value="NZ_CP147846.1"/>
</dbReference>
<dbReference type="PANTHER" id="PTHR33055:SF16">
    <property type="entry name" value="TRANSPOSASE FOR INSERTION SEQUENCE ELEMENT IS1547"/>
    <property type="match status" value="1"/>
</dbReference>
<feature type="domain" description="Transposase IS116/IS110/IS902 C-terminal" evidence="2">
    <location>
        <begin position="242"/>
        <end position="319"/>
    </location>
</feature>
<evidence type="ECO:0000313" key="5">
    <source>
        <dbReference type="Proteomes" id="UP001432000"/>
    </source>
</evidence>
<feature type="domain" description="Transposase IS110-like N-terminal" evidence="1">
    <location>
        <begin position="17"/>
        <end position="162"/>
    </location>
</feature>
<gene>
    <name evidence="3" type="ORF">WDS16_21700</name>
    <name evidence="4" type="ORF">WDS16_21955</name>
</gene>
<reference evidence="3 5" key="1">
    <citation type="submission" date="2024-03" db="EMBL/GenBank/DDBJ databases">
        <title>Natural products discovery in diverse microorganisms through a two-stage MS feature dereplication strategy.</title>
        <authorList>
            <person name="Zhang R."/>
        </authorList>
    </citation>
    <scope>NUCLEOTIDE SEQUENCE [LARGE SCALE GENOMIC DNA]</scope>
    <source>
        <strain evidence="3 5">18930</strain>
    </source>
</reference>
<dbReference type="SUPFAM" id="SSF51735">
    <property type="entry name" value="NAD(P)-binding Rossmann-fold domains"/>
    <property type="match status" value="1"/>
</dbReference>
<accession>A0ABZ2PFG5</accession>
<dbReference type="EMBL" id="CP147846">
    <property type="protein sequence ID" value="WXG67860.1"/>
    <property type="molecule type" value="Genomic_DNA"/>
</dbReference>
<evidence type="ECO:0000259" key="2">
    <source>
        <dbReference type="Pfam" id="PF02371"/>
    </source>
</evidence>